<dbReference type="InterPro" id="IPR036047">
    <property type="entry name" value="F-box-like_dom_sf"/>
</dbReference>
<protein>
    <submittedName>
        <fullName evidence="2">OLC1v1006516C1</fullName>
    </submittedName>
</protein>
<dbReference type="Gene3D" id="1.20.1280.50">
    <property type="match status" value="1"/>
</dbReference>
<proteinExistence type="predicted"/>
<dbReference type="CDD" id="cd22157">
    <property type="entry name" value="F-box_AtFBW1-like"/>
    <property type="match status" value="1"/>
</dbReference>
<dbReference type="Pfam" id="PF07734">
    <property type="entry name" value="FBA_1"/>
    <property type="match status" value="1"/>
</dbReference>
<organism evidence="2 3">
    <name type="scientific">Oldenlandia corymbosa var. corymbosa</name>
    <dbReference type="NCBI Taxonomy" id="529605"/>
    <lineage>
        <taxon>Eukaryota</taxon>
        <taxon>Viridiplantae</taxon>
        <taxon>Streptophyta</taxon>
        <taxon>Embryophyta</taxon>
        <taxon>Tracheophyta</taxon>
        <taxon>Spermatophyta</taxon>
        <taxon>Magnoliopsida</taxon>
        <taxon>eudicotyledons</taxon>
        <taxon>Gunneridae</taxon>
        <taxon>Pentapetalae</taxon>
        <taxon>asterids</taxon>
        <taxon>lamiids</taxon>
        <taxon>Gentianales</taxon>
        <taxon>Rubiaceae</taxon>
        <taxon>Rubioideae</taxon>
        <taxon>Spermacoceae</taxon>
        <taxon>Hedyotis-Oldenlandia complex</taxon>
        <taxon>Oldenlandia</taxon>
    </lineage>
</organism>
<evidence type="ECO:0000313" key="3">
    <source>
        <dbReference type="Proteomes" id="UP001161247"/>
    </source>
</evidence>
<dbReference type="PANTHER" id="PTHR31672:SF13">
    <property type="entry name" value="F-BOX PROTEIN CPR30-LIKE"/>
    <property type="match status" value="1"/>
</dbReference>
<dbReference type="SUPFAM" id="SSF81383">
    <property type="entry name" value="F-box domain"/>
    <property type="match status" value="1"/>
</dbReference>
<keyword evidence="3" id="KW-1185">Reference proteome</keyword>
<gene>
    <name evidence="2" type="ORF">OLC1_LOCUS15577</name>
</gene>
<dbReference type="AlphaFoldDB" id="A0AAV1DJG0"/>
<dbReference type="PROSITE" id="PS50181">
    <property type="entry name" value="FBOX"/>
    <property type="match status" value="1"/>
</dbReference>
<evidence type="ECO:0000313" key="2">
    <source>
        <dbReference type="EMBL" id="CAI9107211.1"/>
    </source>
</evidence>
<feature type="domain" description="F-box" evidence="1">
    <location>
        <begin position="2"/>
        <end position="47"/>
    </location>
</feature>
<dbReference type="InterPro" id="IPR006527">
    <property type="entry name" value="F-box-assoc_dom_typ1"/>
</dbReference>
<accession>A0AAV1DJG0</accession>
<dbReference type="InterPro" id="IPR017451">
    <property type="entry name" value="F-box-assoc_interact_dom"/>
</dbReference>
<reference evidence="2" key="1">
    <citation type="submission" date="2023-03" db="EMBL/GenBank/DDBJ databases">
        <authorList>
            <person name="Julca I."/>
        </authorList>
    </citation>
    <scope>NUCLEOTIDE SEQUENCE</scope>
</reference>
<dbReference type="Proteomes" id="UP001161247">
    <property type="component" value="Chromosome 5"/>
</dbReference>
<dbReference type="PANTHER" id="PTHR31672">
    <property type="entry name" value="BNACNNG10540D PROTEIN"/>
    <property type="match status" value="1"/>
</dbReference>
<sequence>MSTLASQFPEDLIFEVLVKLPVKSLQRFKCVCRSWKTLIDSNYFINVHLKSSKEIGADNPKILLLTDSKRRRCSSPPFFHIVDVDSPPGSNQMRSTVLIPPESYFGLRWSRIHGCCNGLVCLNNWSCELVLWNPTIRKYWELPAPNRDERPRSNTKHRVHRVLRMCGFGHDDVEDGYKIVRVVEFHMLINDSFHSSSNHQSVQLYSTRSNSWRPLPRFPYFIGKYNGLSGEAKMVHHSLHWIMEEDDKHFVIVAFHLNAETITLVPQPPSPIDDDDDDDDDYNDFDYLLPFRKDPPNLDFSLMRYLILVSYSGSYNRRTGSQIYFYDDRFIYAYDTNTHSARRSMVRPPYTWMSNLAIRRNAYPLPSRMRISVFGYESLVYKKEHRY</sequence>
<evidence type="ECO:0000259" key="1">
    <source>
        <dbReference type="PROSITE" id="PS50181"/>
    </source>
</evidence>
<dbReference type="EMBL" id="OX459122">
    <property type="protein sequence ID" value="CAI9107211.1"/>
    <property type="molecule type" value="Genomic_DNA"/>
</dbReference>
<dbReference type="InterPro" id="IPR050796">
    <property type="entry name" value="SCF_F-box_component"/>
</dbReference>
<name>A0AAV1DJG0_OLDCO</name>
<dbReference type="SMART" id="SM00256">
    <property type="entry name" value="FBOX"/>
    <property type="match status" value="1"/>
</dbReference>
<dbReference type="Pfam" id="PF00646">
    <property type="entry name" value="F-box"/>
    <property type="match status" value="1"/>
</dbReference>
<dbReference type="NCBIfam" id="TIGR01640">
    <property type="entry name" value="F_box_assoc_1"/>
    <property type="match status" value="1"/>
</dbReference>
<dbReference type="InterPro" id="IPR001810">
    <property type="entry name" value="F-box_dom"/>
</dbReference>